<name>A0A543DNF9_9PSEU</name>
<keyword evidence="2" id="KW-1185">Reference proteome</keyword>
<accession>A0A543DNF9</accession>
<protein>
    <submittedName>
        <fullName evidence="1">Uncharacterized protein</fullName>
    </submittedName>
</protein>
<dbReference type="Proteomes" id="UP000315677">
    <property type="component" value="Unassembled WGS sequence"/>
</dbReference>
<evidence type="ECO:0000313" key="2">
    <source>
        <dbReference type="Proteomes" id="UP000315677"/>
    </source>
</evidence>
<sequence>MPLTSAASPLSRCLRMRNRWSMSAARAHPASDRDWKDQLVELHVLAANGDKAAASEAERWMADDPEVRKAWAEVEATCDRIRGSEESA</sequence>
<evidence type="ECO:0000313" key="1">
    <source>
        <dbReference type="EMBL" id="TQM10876.1"/>
    </source>
</evidence>
<comment type="caution">
    <text evidence="1">The sequence shown here is derived from an EMBL/GenBank/DDBJ whole genome shotgun (WGS) entry which is preliminary data.</text>
</comment>
<proteinExistence type="predicted"/>
<dbReference type="EMBL" id="VFPA01000002">
    <property type="protein sequence ID" value="TQM10876.1"/>
    <property type="molecule type" value="Genomic_DNA"/>
</dbReference>
<dbReference type="AlphaFoldDB" id="A0A543DNF9"/>
<organism evidence="1 2">
    <name type="scientific">Pseudonocardia kunmingensis</name>
    <dbReference type="NCBI Taxonomy" id="630975"/>
    <lineage>
        <taxon>Bacteria</taxon>
        <taxon>Bacillati</taxon>
        <taxon>Actinomycetota</taxon>
        <taxon>Actinomycetes</taxon>
        <taxon>Pseudonocardiales</taxon>
        <taxon>Pseudonocardiaceae</taxon>
        <taxon>Pseudonocardia</taxon>
    </lineage>
</organism>
<reference evidence="1 2" key="1">
    <citation type="submission" date="2019-06" db="EMBL/GenBank/DDBJ databases">
        <title>Sequencing the genomes of 1000 actinobacteria strains.</title>
        <authorList>
            <person name="Klenk H.-P."/>
        </authorList>
    </citation>
    <scope>NUCLEOTIDE SEQUENCE [LARGE SCALE GENOMIC DNA]</scope>
    <source>
        <strain evidence="1 2">DSM 45301</strain>
    </source>
</reference>
<gene>
    <name evidence="1" type="ORF">FB558_3399</name>
</gene>